<gene>
    <name evidence="1" type="ORF">HNQ97_006671</name>
</gene>
<comment type="caution">
    <text evidence="1">The sequence shown here is derived from an EMBL/GenBank/DDBJ whole genome shotgun (WGS) entry which is preliminary data.</text>
</comment>
<name>A0ABR6CHV8_9HYPH</name>
<dbReference type="Proteomes" id="UP000587524">
    <property type="component" value="Unassembled WGS sequence"/>
</dbReference>
<dbReference type="RefSeq" id="WP_182576219.1">
    <property type="nucleotide sequence ID" value="NZ_JACJHY010000011.1"/>
</dbReference>
<accession>A0ABR6CHV8</accession>
<organism evidence="1 2">
    <name type="scientific">Aminobacter ciceronei</name>
    <dbReference type="NCBI Taxonomy" id="150723"/>
    <lineage>
        <taxon>Bacteria</taxon>
        <taxon>Pseudomonadati</taxon>
        <taxon>Pseudomonadota</taxon>
        <taxon>Alphaproteobacteria</taxon>
        <taxon>Hyphomicrobiales</taxon>
        <taxon>Phyllobacteriaceae</taxon>
        <taxon>Aminobacter</taxon>
    </lineage>
</organism>
<dbReference type="EMBL" id="JACJHZ010000075">
    <property type="protein sequence ID" value="MBA9024631.1"/>
    <property type="molecule type" value="Genomic_DNA"/>
</dbReference>
<protein>
    <submittedName>
        <fullName evidence="1">Uncharacterized protein</fullName>
    </submittedName>
</protein>
<sequence>MVQVTREENHRKIGATAPGQMMTWPIALSAIFDGITKGMFTGKKLDDYIRGDGRPSSATTLSQTQVIIALVFASLPAAAGRIHHDDG</sequence>
<reference evidence="1 2" key="1">
    <citation type="submission" date="2020-08" db="EMBL/GenBank/DDBJ databases">
        <title>Genomic Encyclopedia of Type Strains, Phase IV (KMG-IV): sequencing the most valuable type-strain genomes for metagenomic binning, comparative biology and taxonomic classification.</title>
        <authorList>
            <person name="Goeker M."/>
        </authorList>
    </citation>
    <scope>NUCLEOTIDE SEQUENCE [LARGE SCALE GENOMIC DNA]</scope>
    <source>
        <strain evidence="1 2">DSM 17455</strain>
    </source>
</reference>
<evidence type="ECO:0000313" key="2">
    <source>
        <dbReference type="Proteomes" id="UP000587524"/>
    </source>
</evidence>
<proteinExistence type="predicted"/>
<evidence type="ECO:0000313" key="1">
    <source>
        <dbReference type="EMBL" id="MBA9024631.1"/>
    </source>
</evidence>
<keyword evidence="2" id="KW-1185">Reference proteome</keyword>